<gene>
    <name evidence="5" type="ORF">HBA54_08560</name>
</gene>
<dbReference type="PANTHER" id="PTHR43162:SF1">
    <property type="entry name" value="PRESTALK A DIFFERENTIATION PROTEIN A"/>
    <property type="match status" value="1"/>
</dbReference>
<name>A0A967C236_9PROT</name>
<dbReference type="InterPro" id="IPR051604">
    <property type="entry name" value="Ergot_Alk_Oxidoreductase"/>
</dbReference>
<evidence type="ECO:0000313" key="6">
    <source>
        <dbReference type="Proteomes" id="UP000761264"/>
    </source>
</evidence>
<protein>
    <submittedName>
        <fullName evidence="5">Ergot alkaloid biosynthesis protein</fullName>
    </submittedName>
</protein>
<dbReference type="AlphaFoldDB" id="A0A967C236"/>
<comment type="similarity">
    <text evidence="2">Belongs to the fgaFS/easG family.</text>
</comment>
<dbReference type="GO" id="GO:0016491">
    <property type="term" value="F:oxidoreductase activity"/>
    <property type="evidence" value="ECO:0007669"/>
    <property type="project" value="UniProtKB-KW"/>
</dbReference>
<evidence type="ECO:0000256" key="2">
    <source>
        <dbReference type="ARBA" id="ARBA00005372"/>
    </source>
</evidence>
<dbReference type="InterPro" id="IPR019901">
    <property type="entry name" value="Ergot_alkaloid_biosynthesis"/>
</dbReference>
<dbReference type="Gene3D" id="3.90.25.10">
    <property type="entry name" value="UDP-galactose 4-epimerase, domain 1"/>
    <property type="match status" value="1"/>
</dbReference>
<dbReference type="SUPFAM" id="SSF51735">
    <property type="entry name" value="NAD(P)-binding Rossmann-fold domains"/>
    <property type="match status" value="1"/>
</dbReference>
<dbReference type="Gene3D" id="3.40.50.720">
    <property type="entry name" value="NAD(P)-binding Rossmann-like Domain"/>
    <property type="match status" value="1"/>
</dbReference>
<sequence>MQGEILIIGARGKTGSRLAVHLAGMGAPTRRAARTADRPGEVSFDWARPETFGTAFEGIHAAYLVAPTDRADHAEVMVPAIEQALKLGVRRFVLLSASSLEAGGPMMGAVHSVLREVAPEWCVLRPTWFMQNFSEQQHLPTIRDENAIYTAAGRGRVPFIDADDIAAAAAGALTAEYAPNTDVILTGPEPLSYDDVAERLSSRLVRTIHHVGMSYEDFMARLMGNGFDKVYAKALADMDEAISRGSEDRVTDGVQRLAGRSPRDFDAFVAENEAVWR</sequence>
<comment type="caution">
    <text evidence="5">The sequence shown here is derived from an EMBL/GenBank/DDBJ whole genome shotgun (WGS) entry which is preliminary data.</text>
</comment>
<keyword evidence="3" id="KW-0017">Alkaloid metabolism</keyword>
<accession>A0A967C236</accession>
<evidence type="ECO:0000256" key="4">
    <source>
        <dbReference type="ARBA" id="ARBA00023002"/>
    </source>
</evidence>
<dbReference type="InterPro" id="IPR036291">
    <property type="entry name" value="NAD(P)-bd_dom_sf"/>
</dbReference>
<comment type="pathway">
    <text evidence="1">Alkaloid biosynthesis; ergot alkaloid biosynthesis.</text>
</comment>
<dbReference type="GO" id="GO:0009820">
    <property type="term" value="P:alkaloid metabolic process"/>
    <property type="evidence" value="ECO:0007669"/>
    <property type="project" value="UniProtKB-KW"/>
</dbReference>
<dbReference type="EMBL" id="JAAQPH010000005">
    <property type="protein sequence ID" value="NIA68641.1"/>
    <property type="molecule type" value="Genomic_DNA"/>
</dbReference>
<evidence type="ECO:0000313" key="5">
    <source>
        <dbReference type="EMBL" id="NIA68641.1"/>
    </source>
</evidence>
<keyword evidence="6" id="KW-1185">Reference proteome</keyword>
<dbReference type="RefSeq" id="WP_167223436.1">
    <property type="nucleotide sequence ID" value="NZ_JAAQPH010000005.1"/>
</dbReference>
<evidence type="ECO:0000256" key="1">
    <source>
        <dbReference type="ARBA" id="ARBA00005107"/>
    </source>
</evidence>
<evidence type="ECO:0000256" key="3">
    <source>
        <dbReference type="ARBA" id="ARBA00022589"/>
    </source>
</evidence>
<reference evidence="5" key="1">
    <citation type="submission" date="2020-03" db="EMBL/GenBank/DDBJ databases">
        <title>Genome of Pelagibius litoralis DSM 21314T.</title>
        <authorList>
            <person name="Wang G."/>
        </authorList>
    </citation>
    <scope>NUCLEOTIDE SEQUENCE</scope>
    <source>
        <strain evidence="5">DSM 21314</strain>
    </source>
</reference>
<dbReference type="PANTHER" id="PTHR43162">
    <property type="match status" value="1"/>
</dbReference>
<organism evidence="5 6">
    <name type="scientific">Pelagibius litoralis</name>
    <dbReference type="NCBI Taxonomy" id="374515"/>
    <lineage>
        <taxon>Bacteria</taxon>
        <taxon>Pseudomonadati</taxon>
        <taxon>Pseudomonadota</taxon>
        <taxon>Alphaproteobacteria</taxon>
        <taxon>Rhodospirillales</taxon>
        <taxon>Rhodovibrionaceae</taxon>
        <taxon>Pelagibius</taxon>
    </lineage>
</organism>
<dbReference type="NCBIfam" id="TIGR03649">
    <property type="entry name" value="ergot_EASG"/>
    <property type="match status" value="1"/>
</dbReference>
<dbReference type="Proteomes" id="UP000761264">
    <property type="component" value="Unassembled WGS sequence"/>
</dbReference>
<proteinExistence type="inferred from homology"/>
<keyword evidence="4" id="KW-0560">Oxidoreductase</keyword>